<dbReference type="OrthoDB" id="3366823at2759"/>
<comment type="similarity">
    <text evidence="2">Belongs to the cytochrome P450 family.</text>
</comment>
<keyword evidence="3 6" id="KW-0349">Heme</keyword>
<dbReference type="InParanoid" id="J0D1V6"/>
<evidence type="ECO:0000256" key="6">
    <source>
        <dbReference type="PIRSR" id="PIRSR602403-1"/>
    </source>
</evidence>
<organism evidence="7 8">
    <name type="scientific">Auricularia subglabra (strain TFB-10046 / SS5)</name>
    <name type="common">White-rot fungus</name>
    <name type="synonym">Auricularia delicata (strain TFB10046)</name>
    <dbReference type="NCBI Taxonomy" id="717982"/>
    <lineage>
        <taxon>Eukaryota</taxon>
        <taxon>Fungi</taxon>
        <taxon>Dikarya</taxon>
        <taxon>Basidiomycota</taxon>
        <taxon>Agaricomycotina</taxon>
        <taxon>Agaricomycetes</taxon>
        <taxon>Auriculariales</taxon>
        <taxon>Auriculariaceae</taxon>
        <taxon>Auricularia</taxon>
    </lineage>
</organism>
<keyword evidence="8" id="KW-1185">Reference proteome</keyword>
<evidence type="ECO:0000313" key="8">
    <source>
        <dbReference type="Proteomes" id="UP000006514"/>
    </source>
</evidence>
<dbReference type="SUPFAM" id="SSF48264">
    <property type="entry name" value="Cytochrome P450"/>
    <property type="match status" value="1"/>
</dbReference>
<protein>
    <submittedName>
        <fullName evidence="7">Cytochrome P450</fullName>
    </submittedName>
</protein>
<dbReference type="eggNOG" id="KOG0158">
    <property type="taxonomic scope" value="Eukaryota"/>
</dbReference>
<dbReference type="GO" id="GO:0016705">
    <property type="term" value="F:oxidoreductase activity, acting on paired donors, with incorporation or reduction of molecular oxygen"/>
    <property type="evidence" value="ECO:0007669"/>
    <property type="project" value="InterPro"/>
</dbReference>
<evidence type="ECO:0000256" key="3">
    <source>
        <dbReference type="ARBA" id="ARBA00022617"/>
    </source>
</evidence>
<dbReference type="GO" id="GO:0005506">
    <property type="term" value="F:iron ion binding"/>
    <property type="evidence" value="ECO:0007669"/>
    <property type="project" value="InterPro"/>
</dbReference>
<dbReference type="Gene3D" id="1.10.630.10">
    <property type="entry name" value="Cytochrome P450"/>
    <property type="match status" value="1"/>
</dbReference>
<keyword evidence="5 6" id="KW-0408">Iron</keyword>
<evidence type="ECO:0000256" key="5">
    <source>
        <dbReference type="ARBA" id="ARBA00023004"/>
    </source>
</evidence>
<dbReference type="GO" id="GO:0008395">
    <property type="term" value="F:steroid hydroxylase activity"/>
    <property type="evidence" value="ECO:0007669"/>
    <property type="project" value="TreeGrafter"/>
</dbReference>
<proteinExistence type="inferred from homology"/>
<feature type="binding site" description="axial binding residue" evidence="6">
    <location>
        <position position="452"/>
    </location>
    <ligand>
        <name>heme</name>
        <dbReference type="ChEBI" id="CHEBI:30413"/>
    </ligand>
    <ligandPart>
        <name>Fe</name>
        <dbReference type="ChEBI" id="CHEBI:18248"/>
    </ligandPart>
</feature>
<name>J0D1V6_AURST</name>
<dbReference type="PANTHER" id="PTHR24304:SF2">
    <property type="entry name" value="24-HYDROXYCHOLESTEROL 7-ALPHA-HYDROXYLASE"/>
    <property type="match status" value="1"/>
</dbReference>
<keyword evidence="4 6" id="KW-0479">Metal-binding</keyword>
<dbReference type="EMBL" id="JH687805">
    <property type="protein sequence ID" value="EJD40145.1"/>
    <property type="molecule type" value="Genomic_DNA"/>
</dbReference>
<evidence type="ECO:0000256" key="1">
    <source>
        <dbReference type="ARBA" id="ARBA00001971"/>
    </source>
</evidence>
<dbReference type="PRINTS" id="PR00465">
    <property type="entry name" value="EP450IV"/>
</dbReference>
<dbReference type="InterPro" id="IPR036396">
    <property type="entry name" value="Cyt_P450_sf"/>
</dbReference>
<gene>
    <name evidence="7" type="ORF">AURDEDRAFT_91166</name>
</gene>
<evidence type="ECO:0000256" key="2">
    <source>
        <dbReference type="ARBA" id="ARBA00010617"/>
    </source>
</evidence>
<sequence>MDTLFSSLLADAPATGRDAFGISTALFLVALVLGLPSLKALICHLAPPTKPLHDTSLGISQLPSLSSNIPVIGHILELQYNSAAYVIRLLASTSASLFTIRIPFKTIVFAHPSMDRVLSRHVSDTGLAQLLAPVGRRVFGLGEDAVRAIVNVDPRPLHRAEFGRPENLQRLTKQASRFLWDELERMPPASEVDLGRWMFKTAVAATACAVWGYENPWRMDDEFAEQFRILSAGFASLSWPFPWITARKALSARNFLLTRLRAFHAQHRATRIQSVAHGINIIAQSDPDWEANADYYSIELVSALGVLASPSMLSVWLMRHLLAAPSEFLDRVVKEAQSLSPHKDGKRLDVSDVRTRCPWLVAAWHETLRLHMTTVPRIARHPFSLPLQDSAQSLSVDQGDIIVLPMCASNRNPDLWAEPSSFAPERFITADGRLDAALVSRVRAFGVAGNLCPGREFGSNVALAIVAGFLRTFAVHRVDGGDGPLRLPSVARGFNLGLERPKDDVRIRLVKI</sequence>
<dbReference type="Pfam" id="PF00067">
    <property type="entry name" value="p450"/>
    <property type="match status" value="1"/>
</dbReference>
<accession>J0D1V6</accession>
<dbReference type="InterPro" id="IPR001128">
    <property type="entry name" value="Cyt_P450"/>
</dbReference>
<reference evidence="8" key="1">
    <citation type="journal article" date="2012" name="Science">
        <title>The Paleozoic origin of enzymatic lignin decomposition reconstructed from 31 fungal genomes.</title>
        <authorList>
            <person name="Floudas D."/>
            <person name="Binder M."/>
            <person name="Riley R."/>
            <person name="Barry K."/>
            <person name="Blanchette R.A."/>
            <person name="Henrissat B."/>
            <person name="Martinez A.T."/>
            <person name="Otillar R."/>
            <person name="Spatafora J.W."/>
            <person name="Yadav J.S."/>
            <person name="Aerts A."/>
            <person name="Benoit I."/>
            <person name="Boyd A."/>
            <person name="Carlson A."/>
            <person name="Copeland A."/>
            <person name="Coutinho P.M."/>
            <person name="de Vries R.P."/>
            <person name="Ferreira P."/>
            <person name="Findley K."/>
            <person name="Foster B."/>
            <person name="Gaskell J."/>
            <person name="Glotzer D."/>
            <person name="Gorecki P."/>
            <person name="Heitman J."/>
            <person name="Hesse C."/>
            <person name="Hori C."/>
            <person name="Igarashi K."/>
            <person name="Jurgens J.A."/>
            <person name="Kallen N."/>
            <person name="Kersten P."/>
            <person name="Kohler A."/>
            <person name="Kuees U."/>
            <person name="Kumar T.K.A."/>
            <person name="Kuo A."/>
            <person name="LaButti K."/>
            <person name="Larrondo L.F."/>
            <person name="Lindquist E."/>
            <person name="Ling A."/>
            <person name="Lombard V."/>
            <person name="Lucas S."/>
            <person name="Lundell T."/>
            <person name="Martin R."/>
            <person name="McLaughlin D.J."/>
            <person name="Morgenstern I."/>
            <person name="Morin E."/>
            <person name="Murat C."/>
            <person name="Nagy L.G."/>
            <person name="Nolan M."/>
            <person name="Ohm R.A."/>
            <person name="Patyshakuliyeva A."/>
            <person name="Rokas A."/>
            <person name="Ruiz-Duenas F.J."/>
            <person name="Sabat G."/>
            <person name="Salamov A."/>
            <person name="Samejima M."/>
            <person name="Schmutz J."/>
            <person name="Slot J.C."/>
            <person name="St John F."/>
            <person name="Stenlid J."/>
            <person name="Sun H."/>
            <person name="Sun S."/>
            <person name="Syed K."/>
            <person name="Tsang A."/>
            <person name="Wiebenga A."/>
            <person name="Young D."/>
            <person name="Pisabarro A."/>
            <person name="Eastwood D.C."/>
            <person name="Martin F."/>
            <person name="Cullen D."/>
            <person name="Grigoriev I.V."/>
            <person name="Hibbett D.S."/>
        </authorList>
    </citation>
    <scope>NUCLEOTIDE SEQUENCE [LARGE SCALE GENOMIC DNA]</scope>
    <source>
        <strain evidence="8">TFB10046</strain>
    </source>
</reference>
<evidence type="ECO:0000313" key="7">
    <source>
        <dbReference type="EMBL" id="EJD40145.1"/>
    </source>
</evidence>
<dbReference type="GO" id="GO:0020037">
    <property type="term" value="F:heme binding"/>
    <property type="evidence" value="ECO:0007669"/>
    <property type="project" value="InterPro"/>
</dbReference>
<dbReference type="AlphaFoldDB" id="J0D1V6"/>
<evidence type="ECO:0000256" key="4">
    <source>
        <dbReference type="ARBA" id="ARBA00022723"/>
    </source>
</evidence>
<dbReference type="Proteomes" id="UP000006514">
    <property type="component" value="Unassembled WGS sequence"/>
</dbReference>
<dbReference type="InterPro" id="IPR050529">
    <property type="entry name" value="CYP450_sterol_14alpha_dmase"/>
</dbReference>
<dbReference type="InterPro" id="IPR002403">
    <property type="entry name" value="Cyt_P450_E_grp-IV"/>
</dbReference>
<dbReference type="OMA" id="GLMSNVI"/>
<dbReference type="PANTHER" id="PTHR24304">
    <property type="entry name" value="CYTOCHROME P450 FAMILY 7"/>
    <property type="match status" value="1"/>
</dbReference>
<comment type="cofactor">
    <cofactor evidence="1 6">
        <name>heme</name>
        <dbReference type="ChEBI" id="CHEBI:30413"/>
    </cofactor>
</comment>
<dbReference type="KEGG" id="adl:AURDEDRAFT_91166"/>